<dbReference type="OrthoDB" id="448899at2759"/>
<feature type="region of interest" description="Disordered" evidence="1">
    <location>
        <begin position="102"/>
        <end position="144"/>
    </location>
</feature>
<evidence type="ECO:0000256" key="1">
    <source>
        <dbReference type="SAM" id="MobiDB-lite"/>
    </source>
</evidence>
<feature type="region of interest" description="Disordered" evidence="1">
    <location>
        <begin position="298"/>
        <end position="322"/>
    </location>
</feature>
<reference evidence="3" key="1">
    <citation type="submission" date="2021-02" db="EMBL/GenBank/DDBJ databases">
        <authorList>
            <person name="Dougan E. K."/>
            <person name="Rhodes N."/>
            <person name="Thang M."/>
            <person name="Chan C."/>
        </authorList>
    </citation>
    <scope>NUCLEOTIDE SEQUENCE</scope>
</reference>
<comment type="caution">
    <text evidence="3">The sequence shown here is derived from an EMBL/GenBank/DDBJ whole genome shotgun (WGS) entry which is preliminary data.</text>
</comment>
<dbReference type="InterPro" id="IPR001478">
    <property type="entry name" value="PDZ"/>
</dbReference>
<dbReference type="EMBL" id="CAJNDS010000294">
    <property type="protein sequence ID" value="CAE7040117.1"/>
    <property type="molecule type" value="Genomic_DNA"/>
</dbReference>
<dbReference type="SUPFAM" id="SSF50156">
    <property type="entry name" value="PDZ domain-like"/>
    <property type="match status" value="1"/>
</dbReference>
<feature type="compositionally biased region" description="Pro residues" evidence="1">
    <location>
        <begin position="110"/>
        <end position="120"/>
    </location>
</feature>
<protein>
    <recommendedName>
        <fullName evidence="2">PDZ domain-containing protein</fullName>
    </recommendedName>
</protein>
<accession>A0A812ILA6</accession>
<dbReference type="Proteomes" id="UP000604046">
    <property type="component" value="Unassembled WGS sequence"/>
</dbReference>
<evidence type="ECO:0000259" key="2">
    <source>
        <dbReference type="PROSITE" id="PS50106"/>
    </source>
</evidence>
<dbReference type="InterPro" id="IPR036034">
    <property type="entry name" value="PDZ_sf"/>
</dbReference>
<feature type="domain" description="PDZ" evidence="2">
    <location>
        <begin position="162"/>
        <end position="213"/>
    </location>
</feature>
<dbReference type="PROSITE" id="PS50106">
    <property type="entry name" value="PDZ"/>
    <property type="match status" value="1"/>
</dbReference>
<gene>
    <name evidence="3" type="ORF">SNAT2548_LOCUS4758</name>
</gene>
<evidence type="ECO:0000313" key="4">
    <source>
        <dbReference type="Proteomes" id="UP000604046"/>
    </source>
</evidence>
<organism evidence="3 4">
    <name type="scientific">Symbiodinium natans</name>
    <dbReference type="NCBI Taxonomy" id="878477"/>
    <lineage>
        <taxon>Eukaryota</taxon>
        <taxon>Sar</taxon>
        <taxon>Alveolata</taxon>
        <taxon>Dinophyceae</taxon>
        <taxon>Suessiales</taxon>
        <taxon>Symbiodiniaceae</taxon>
        <taxon>Symbiodinium</taxon>
    </lineage>
</organism>
<name>A0A812ILA6_9DINO</name>
<dbReference type="AlphaFoldDB" id="A0A812ILA6"/>
<keyword evidence="4" id="KW-1185">Reference proteome</keyword>
<dbReference type="Gene3D" id="2.30.42.10">
    <property type="match status" value="1"/>
</dbReference>
<feature type="compositionally biased region" description="Low complexity" evidence="1">
    <location>
        <begin position="121"/>
        <end position="144"/>
    </location>
</feature>
<proteinExistence type="predicted"/>
<sequence length="322" mass="32984">MALKTLEPETSNALGTLNPLKINGLKTLEPETSNALGTLNPLKLMANLPSWSLGSAAPGSGAALGMGQDRGGFSPTAFSAPGSSGPGHLESIGRRWELHPEEHRSLPPVGSGPPPAPAVAPTPVALTPPSTAGLQSSPPSSFSSQASAAPLLAAQGPGMYTRISVPKLMDDGRLGLIIQNCWVSSISNPIAAQWGWQVGDHILQVNGHAVSNMQQLSDEIRRAVNSHQTVAHPLVFDVWRPASLSAAAGAAPGGAPRRQNFDCCSAVDCCGDPDPAPALPPAAGGYAQVPQTTQFSAAPSVQGAFPPPAGRTPGAQRRRALC</sequence>
<evidence type="ECO:0000313" key="3">
    <source>
        <dbReference type="EMBL" id="CAE7040117.1"/>
    </source>
</evidence>